<evidence type="ECO:0000256" key="4">
    <source>
        <dbReference type="ARBA" id="ARBA00022692"/>
    </source>
</evidence>
<feature type="transmembrane region" description="Helical" evidence="7">
    <location>
        <begin position="160"/>
        <end position="187"/>
    </location>
</feature>
<evidence type="ECO:0000259" key="8">
    <source>
        <dbReference type="PROSITE" id="PS50850"/>
    </source>
</evidence>
<keyword evidence="9" id="KW-1185">Reference proteome</keyword>
<keyword evidence="3" id="KW-0813">Transport</keyword>
<protein>
    <submittedName>
        <fullName evidence="10">Synaptic vesicle glycoprotein 2C isoform X2</fullName>
    </submittedName>
</protein>
<feature type="transmembrane region" description="Helical" evidence="7">
    <location>
        <begin position="199"/>
        <end position="220"/>
    </location>
</feature>
<evidence type="ECO:0000313" key="9">
    <source>
        <dbReference type="Proteomes" id="UP000829291"/>
    </source>
</evidence>
<evidence type="ECO:0000313" key="10">
    <source>
        <dbReference type="RefSeq" id="XP_015521239.2"/>
    </source>
</evidence>
<feature type="domain" description="Major facilitator superfamily (MFS) profile" evidence="8">
    <location>
        <begin position="36"/>
        <end position="529"/>
    </location>
</feature>
<dbReference type="GeneID" id="107225326"/>
<accession>A0A6J0C4B6</accession>
<sequence>MEVENQQPTKGVKPPLESEVQDAVDQTGFGKFHYKLFVICSMVFMNTGLGASSSGLIVPAASCDFKMRTEDKGRLTAAPMLGMVCGSYFWGCLADIKGRRTALLAALFLDGCAGLTSAFVPNYWVFAFLRFLNGFAITGQSAMIFPYLGEFQPKRLRETILCWLEMAWTAGIIMLPLLGWLIIPMTFRYTSENFSFASWNLFVLICSLPALSFSAVLLFFPESPKYLFEDSQDHRAMQILARMYAENSGKPAENYPVKFVRSGGDPLEAKLAVVSNDGLISPVKIKRRKKLLGKMLGDIVKHTMTILRPPYLTITLLTSTIQFAMTAAYYTLMSWFPELFRRFAEFEKENPDSSAGICSLSFVMPVANSTTVDVVDEFGCETKLQGSVFLYTIFLGLACIPTSVWLPLCIGRLGYRFFLVVSTVFPGAAAVGLFFVTSSTQNLIVSCIFEALTSMGVSVVYCVLVTFYPTHLRVIAASFSALCGRSGALIGNLMFGYLLDLHCIVPIAVVAGLLFFGAALTFFLPRKAKLEKTDSTPVMN</sequence>
<feature type="transmembrane region" description="Helical" evidence="7">
    <location>
        <begin position="388"/>
        <end position="410"/>
    </location>
</feature>
<feature type="transmembrane region" description="Helical" evidence="7">
    <location>
        <begin position="504"/>
        <end position="524"/>
    </location>
</feature>
<dbReference type="GO" id="GO:0022857">
    <property type="term" value="F:transmembrane transporter activity"/>
    <property type="evidence" value="ECO:0007669"/>
    <property type="project" value="InterPro"/>
</dbReference>
<evidence type="ECO:0000256" key="2">
    <source>
        <dbReference type="ARBA" id="ARBA00008335"/>
    </source>
</evidence>
<dbReference type="SUPFAM" id="SSF103473">
    <property type="entry name" value="MFS general substrate transporter"/>
    <property type="match status" value="1"/>
</dbReference>
<evidence type="ECO:0000256" key="6">
    <source>
        <dbReference type="ARBA" id="ARBA00023136"/>
    </source>
</evidence>
<dbReference type="Pfam" id="PF00083">
    <property type="entry name" value="Sugar_tr"/>
    <property type="match status" value="1"/>
</dbReference>
<keyword evidence="5 7" id="KW-1133">Transmembrane helix</keyword>
<dbReference type="InterPro" id="IPR020846">
    <property type="entry name" value="MFS_dom"/>
</dbReference>
<evidence type="ECO:0000256" key="1">
    <source>
        <dbReference type="ARBA" id="ARBA00004141"/>
    </source>
</evidence>
<evidence type="ECO:0000256" key="3">
    <source>
        <dbReference type="ARBA" id="ARBA00022448"/>
    </source>
</evidence>
<name>A0A6J0C4B6_NEOLC</name>
<dbReference type="InParanoid" id="A0A6J0C4B6"/>
<reference evidence="10" key="1">
    <citation type="submission" date="2025-08" db="UniProtKB">
        <authorList>
            <consortium name="RefSeq"/>
        </authorList>
    </citation>
    <scope>IDENTIFICATION</scope>
    <source>
        <tissue evidence="10">Thorax and Abdomen</tissue>
    </source>
</reference>
<feature type="transmembrane region" description="Helical" evidence="7">
    <location>
        <begin position="311"/>
        <end position="332"/>
    </location>
</feature>
<keyword evidence="4 7" id="KW-0812">Transmembrane</keyword>
<evidence type="ECO:0000256" key="5">
    <source>
        <dbReference type="ARBA" id="ARBA00022989"/>
    </source>
</evidence>
<comment type="subcellular location">
    <subcellularLocation>
        <location evidence="1">Membrane</location>
        <topology evidence="1">Multi-pass membrane protein</topology>
    </subcellularLocation>
</comment>
<dbReference type="RefSeq" id="XP_015521239.2">
    <property type="nucleotide sequence ID" value="XM_015665753.2"/>
</dbReference>
<dbReference type="InterPro" id="IPR036259">
    <property type="entry name" value="MFS_trans_sf"/>
</dbReference>
<gene>
    <name evidence="10" type="primary">LOC107225326</name>
</gene>
<feature type="transmembrane region" description="Helical" evidence="7">
    <location>
        <begin position="417"/>
        <end position="437"/>
    </location>
</feature>
<feature type="transmembrane region" description="Helical" evidence="7">
    <location>
        <begin position="443"/>
        <end position="467"/>
    </location>
</feature>
<dbReference type="Proteomes" id="UP000829291">
    <property type="component" value="Chromosome 4"/>
</dbReference>
<feature type="transmembrane region" description="Helical" evidence="7">
    <location>
        <begin position="474"/>
        <end position="498"/>
    </location>
</feature>
<feature type="transmembrane region" description="Helical" evidence="7">
    <location>
        <begin position="36"/>
        <end position="57"/>
    </location>
</feature>
<comment type="similarity">
    <text evidence="2">Belongs to the major facilitator superfamily.</text>
</comment>
<organism evidence="10">
    <name type="scientific">Neodiprion lecontei</name>
    <name type="common">Redheaded pine sawfly</name>
    <dbReference type="NCBI Taxonomy" id="441921"/>
    <lineage>
        <taxon>Eukaryota</taxon>
        <taxon>Metazoa</taxon>
        <taxon>Ecdysozoa</taxon>
        <taxon>Arthropoda</taxon>
        <taxon>Hexapoda</taxon>
        <taxon>Insecta</taxon>
        <taxon>Pterygota</taxon>
        <taxon>Neoptera</taxon>
        <taxon>Endopterygota</taxon>
        <taxon>Hymenoptera</taxon>
        <taxon>Tenthredinoidea</taxon>
        <taxon>Diprionidae</taxon>
        <taxon>Diprioninae</taxon>
        <taxon>Neodiprion</taxon>
    </lineage>
</organism>
<dbReference type="Gene3D" id="1.20.1250.20">
    <property type="entry name" value="MFS general substrate transporter like domains"/>
    <property type="match status" value="1"/>
</dbReference>
<dbReference type="KEGG" id="nlo:107225326"/>
<proteinExistence type="inferred from homology"/>
<keyword evidence="6 7" id="KW-0472">Membrane</keyword>
<feature type="transmembrane region" description="Helical" evidence="7">
    <location>
        <begin position="101"/>
        <end position="120"/>
    </location>
</feature>
<dbReference type="PROSITE" id="PS50850">
    <property type="entry name" value="MFS"/>
    <property type="match status" value="1"/>
</dbReference>
<dbReference type="GO" id="GO:0016020">
    <property type="term" value="C:membrane"/>
    <property type="evidence" value="ECO:0007669"/>
    <property type="project" value="UniProtKB-SubCell"/>
</dbReference>
<dbReference type="PANTHER" id="PTHR23511:SF38">
    <property type="entry name" value="SYNAPTIC VESICLE 2-RELATED PROTEIN-LIKE PROTEIN"/>
    <property type="match status" value="1"/>
</dbReference>
<dbReference type="InterPro" id="IPR005828">
    <property type="entry name" value="MFS_sugar_transport-like"/>
</dbReference>
<dbReference type="OrthoDB" id="3936150at2759"/>
<dbReference type="PANTHER" id="PTHR23511">
    <property type="entry name" value="SYNAPTIC VESICLE GLYCOPROTEIN 2"/>
    <property type="match status" value="1"/>
</dbReference>
<feature type="transmembrane region" description="Helical" evidence="7">
    <location>
        <begin position="126"/>
        <end position="148"/>
    </location>
</feature>
<feature type="transmembrane region" description="Helical" evidence="7">
    <location>
        <begin position="77"/>
        <end position="94"/>
    </location>
</feature>
<evidence type="ECO:0000256" key="7">
    <source>
        <dbReference type="SAM" id="Phobius"/>
    </source>
</evidence>